<organism evidence="1 2">
    <name type="scientific">Thelephora ganbajun</name>
    <name type="common">Ganba fungus</name>
    <dbReference type="NCBI Taxonomy" id="370292"/>
    <lineage>
        <taxon>Eukaryota</taxon>
        <taxon>Fungi</taxon>
        <taxon>Dikarya</taxon>
        <taxon>Basidiomycota</taxon>
        <taxon>Agaricomycotina</taxon>
        <taxon>Agaricomycetes</taxon>
        <taxon>Thelephorales</taxon>
        <taxon>Thelephoraceae</taxon>
        <taxon>Thelephora</taxon>
    </lineage>
</organism>
<proteinExistence type="predicted"/>
<keyword evidence="2" id="KW-1185">Reference proteome</keyword>
<dbReference type="EMBL" id="MU117984">
    <property type="protein sequence ID" value="KAF9650526.1"/>
    <property type="molecule type" value="Genomic_DNA"/>
</dbReference>
<gene>
    <name evidence="1" type="ORF">BDM02DRAFT_3112060</name>
</gene>
<accession>A0ACB6ZLI9</accession>
<sequence length="101" mass="11378">MTVGLLSLPLEIRLIIFNFLLHLALDSRHNGHLKLLQTCAQIAAEAGPILRQYLCLKDESQIRGLLFDACRDHLAQVCTAEVANDSRLIRDNETSEVRIKI</sequence>
<reference evidence="1" key="2">
    <citation type="journal article" date="2020" name="Nat. Commun.">
        <title>Large-scale genome sequencing of mycorrhizal fungi provides insights into the early evolution of symbiotic traits.</title>
        <authorList>
            <person name="Miyauchi S."/>
            <person name="Kiss E."/>
            <person name="Kuo A."/>
            <person name="Drula E."/>
            <person name="Kohler A."/>
            <person name="Sanchez-Garcia M."/>
            <person name="Morin E."/>
            <person name="Andreopoulos B."/>
            <person name="Barry K.W."/>
            <person name="Bonito G."/>
            <person name="Buee M."/>
            <person name="Carver A."/>
            <person name="Chen C."/>
            <person name="Cichocki N."/>
            <person name="Clum A."/>
            <person name="Culley D."/>
            <person name="Crous P.W."/>
            <person name="Fauchery L."/>
            <person name="Girlanda M."/>
            <person name="Hayes R.D."/>
            <person name="Keri Z."/>
            <person name="LaButti K."/>
            <person name="Lipzen A."/>
            <person name="Lombard V."/>
            <person name="Magnuson J."/>
            <person name="Maillard F."/>
            <person name="Murat C."/>
            <person name="Nolan M."/>
            <person name="Ohm R.A."/>
            <person name="Pangilinan J."/>
            <person name="Pereira M.F."/>
            <person name="Perotto S."/>
            <person name="Peter M."/>
            <person name="Pfister S."/>
            <person name="Riley R."/>
            <person name="Sitrit Y."/>
            <person name="Stielow J.B."/>
            <person name="Szollosi G."/>
            <person name="Zifcakova L."/>
            <person name="Stursova M."/>
            <person name="Spatafora J.W."/>
            <person name="Tedersoo L."/>
            <person name="Vaario L.M."/>
            <person name="Yamada A."/>
            <person name="Yan M."/>
            <person name="Wang P."/>
            <person name="Xu J."/>
            <person name="Bruns T."/>
            <person name="Baldrian P."/>
            <person name="Vilgalys R."/>
            <person name="Dunand C."/>
            <person name="Henrissat B."/>
            <person name="Grigoriev I.V."/>
            <person name="Hibbett D."/>
            <person name="Nagy L.G."/>
            <person name="Martin F.M."/>
        </authorList>
    </citation>
    <scope>NUCLEOTIDE SEQUENCE</scope>
    <source>
        <strain evidence="1">P2</strain>
    </source>
</reference>
<evidence type="ECO:0000313" key="1">
    <source>
        <dbReference type="EMBL" id="KAF9650526.1"/>
    </source>
</evidence>
<evidence type="ECO:0000313" key="2">
    <source>
        <dbReference type="Proteomes" id="UP000886501"/>
    </source>
</evidence>
<reference evidence="1" key="1">
    <citation type="submission" date="2019-10" db="EMBL/GenBank/DDBJ databases">
        <authorList>
            <consortium name="DOE Joint Genome Institute"/>
            <person name="Kuo A."/>
            <person name="Miyauchi S."/>
            <person name="Kiss E."/>
            <person name="Drula E."/>
            <person name="Kohler A."/>
            <person name="Sanchez-Garcia M."/>
            <person name="Andreopoulos B."/>
            <person name="Barry K.W."/>
            <person name="Bonito G."/>
            <person name="Buee M."/>
            <person name="Carver A."/>
            <person name="Chen C."/>
            <person name="Cichocki N."/>
            <person name="Clum A."/>
            <person name="Culley D."/>
            <person name="Crous P.W."/>
            <person name="Fauchery L."/>
            <person name="Girlanda M."/>
            <person name="Hayes R."/>
            <person name="Keri Z."/>
            <person name="Labutti K."/>
            <person name="Lipzen A."/>
            <person name="Lombard V."/>
            <person name="Magnuson J."/>
            <person name="Maillard F."/>
            <person name="Morin E."/>
            <person name="Murat C."/>
            <person name="Nolan M."/>
            <person name="Ohm R."/>
            <person name="Pangilinan J."/>
            <person name="Pereira M."/>
            <person name="Perotto S."/>
            <person name="Peter M."/>
            <person name="Riley R."/>
            <person name="Sitrit Y."/>
            <person name="Stielow B."/>
            <person name="Szollosi G."/>
            <person name="Zifcakova L."/>
            <person name="Stursova M."/>
            <person name="Spatafora J.W."/>
            <person name="Tedersoo L."/>
            <person name="Vaario L.-M."/>
            <person name="Yamada A."/>
            <person name="Yan M."/>
            <person name="Wang P."/>
            <person name="Xu J."/>
            <person name="Bruns T."/>
            <person name="Baldrian P."/>
            <person name="Vilgalys R."/>
            <person name="Henrissat B."/>
            <person name="Grigoriev I.V."/>
            <person name="Hibbett D."/>
            <person name="Nagy L.G."/>
            <person name="Martin F.M."/>
        </authorList>
    </citation>
    <scope>NUCLEOTIDE SEQUENCE</scope>
    <source>
        <strain evidence="1">P2</strain>
    </source>
</reference>
<comment type="caution">
    <text evidence="1">The sequence shown here is derived from an EMBL/GenBank/DDBJ whole genome shotgun (WGS) entry which is preliminary data.</text>
</comment>
<protein>
    <submittedName>
        <fullName evidence="1">Uncharacterized protein</fullName>
    </submittedName>
</protein>
<name>A0ACB6ZLI9_THEGA</name>
<dbReference type="Proteomes" id="UP000886501">
    <property type="component" value="Unassembled WGS sequence"/>
</dbReference>